<feature type="domain" description="ABC transporter" evidence="11">
    <location>
        <begin position="276"/>
        <end position="530"/>
    </location>
</feature>
<dbReference type="InterPro" id="IPR050107">
    <property type="entry name" value="ABC_carbohydrate_import_ATPase"/>
</dbReference>
<evidence type="ECO:0000256" key="3">
    <source>
        <dbReference type="ARBA" id="ARBA00022475"/>
    </source>
</evidence>
<dbReference type="CDD" id="cd03215">
    <property type="entry name" value="ABC_Carb_Monos_II"/>
    <property type="match status" value="1"/>
</dbReference>
<reference evidence="12 13" key="1">
    <citation type="submission" date="2016-09" db="EMBL/GenBank/DDBJ databases">
        <authorList>
            <person name="Capua I."/>
            <person name="De Benedictis P."/>
            <person name="Joannis T."/>
            <person name="Lombin L.H."/>
            <person name="Cattoli G."/>
        </authorList>
    </citation>
    <scope>NUCLEOTIDE SEQUENCE [LARGE SCALE GENOMIC DNA]</scope>
    <source>
        <strain evidence="12 13">GB001</strain>
    </source>
</reference>
<gene>
    <name evidence="12" type="primary">mglA</name>
    <name evidence="12" type="ORF">BN1044_02784</name>
</gene>
<accession>A0A1C6Z2S3</accession>
<evidence type="ECO:0000256" key="10">
    <source>
        <dbReference type="RuleBase" id="RU367029"/>
    </source>
</evidence>
<dbReference type="GO" id="GO:0015749">
    <property type="term" value="P:monosaccharide transmembrane transport"/>
    <property type="evidence" value="ECO:0007669"/>
    <property type="project" value="UniProtKB-ARBA"/>
</dbReference>
<proteinExistence type="inferred from homology"/>
<organism evidence="12 13">
    <name type="scientific">Hafnia alvei</name>
    <dbReference type="NCBI Taxonomy" id="569"/>
    <lineage>
        <taxon>Bacteria</taxon>
        <taxon>Pseudomonadati</taxon>
        <taxon>Pseudomonadota</taxon>
        <taxon>Gammaproteobacteria</taxon>
        <taxon>Enterobacterales</taxon>
        <taxon>Hafniaceae</taxon>
        <taxon>Hafnia</taxon>
    </lineage>
</organism>
<dbReference type="InterPro" id="IPR027417">
    <property type="entry name" value="P-loop_NTPase"/>
</dbReference>
<evidence type="ECO:0000256" key="1">
    <source>
        <dbReference type="ARBA" id="ARBA00004417"/>
    </source>
</evidence>
<dbReference type="CDD" id="cd03216">
    <property type="entry name" value="ABC_Carb_Monos_I"/>
    <property type="match status" value="1"/>
</dbReference>
<dbReference type="InterPro" id="IPR003593">
    <property type="entry name" value="AAA+_ATPase"/>
</dbReference>
<evidence type="ECO:0000256" key="5">
    <source>
        <dbReference type="ARBA" id="ARBA00022737"/>
    </source>
</evidence>
<evidence type="ECO:0000256" key="8">
    <source>
        <dbReference type="ARBA" id="ARBA00022967"/>
    </source>
</evidence>
<keyword evidence="12" id="KW-0378">Hydrolase</keyword>
<keyword evidence="6 10" id="KW-0547">Nucleotide-binding</keyword>
<evidence type="ECO:0000256" key="7">
    <source>
        <dbReference type="ARBA" id="ARBA00022840"/>
    </source>
</evidence>
<dbReference type="GO" id="GO:0043211">
    <property type="term" value="F:ABC-type carbohydrate transporter activity"/>
    <property type="evidence" value="ECO:0007669"/>
    <property type="project" value="UniProtKB-UniRule"/>
</dbReference>
<dbReference type="PANTHER" id="PTHR43790:SF7">
    <property type="entry name" value="GALACTOSE_METHYL GALACTOSIDE IMPORT ATP-BINDING PROTEIN MGLA"/>
    <property type="match status" value="1"/>
</dbReference>
<sequence>MPDNSLMGNSLTDSSLAKDQISNQENASIKHDDDAFLLEMDNINKSFPGVKALDNVNLRVRPHSIHALMGENGAGKSTLLKCLFGIYQKDSGRILFQGKEINFKSAKEALEHGVSMVHQELNLVLQRSVMDNMWLGRYPMKGIFVDQDKMYQDTKAIFDELDIDIDPREKVAGLSVSQMQMIEIAKAFSYNAKIVIMDEPTSSLTEKEVNHLFTIIRKLKDRGCGIVYISHKMEEIFKLCDEITILRDGQWIATQTLDGMSMDQIISMMVGRSLTQRFPDRVNTPGKVILEVRELTSLRQPSIRDVSFDLHEGEILGIAGLVGAKRTDIVETLFGIREKVKGTIRLHGKAINNHSANEAINHGFALVTEERRSTGIYAYLDIGFNSLISNIRKYKNKVGLLDNQRMKSDTQWVIDAMRVKTPGHHTSIGSLSGGNQQKVIIGRWLLTQPEILMLDEPTRGIDVGAKFEIYQLMTELAKKGKGIIIISSEMPELLGITDRILVMSNGQVAGIVETKRTSQNEILRLASLHL</sequence>
<dbReference type="GO" id="GO:0005886">
    <property type="term" value="C:plasma membrane"/>
    <property type="evidence" value="ECO:0007669"/>
    <property type="project" value="UniProtKB-SubCell"/>
</dbReference>
<comment type="subcellular location">
    <subcellularLocation>
        <location evidence="1 10">Cell inner membrane</location>
        <topology evidence="1 10">Peripheral membrane protein</topology>
    </subcellularLocation>
</comment>
<dbReference type="OrthoDB" id="9776369at2"/>
<evidence type="ECO:0000259" key="11">
    <source>
        <dbReference type="PROSITE" id="PS50893"/>
    </source>
</evidence>
<keyword evidence="4 10" id="KW-0762">Sugar transport</keyword>
<keyword evidence="5" id="KW-0677">Repeat</keyword>
<evidence type="ECO:0000256" key="4">
    <source>
        <dbReference type="ARBA" id="ARBA00022597"/>
    </source>
</evidence>
<dbReference type="Proteomes" id="UP000094844">
    <property type="component" value="Unassembled WGS sequence"/>
</dbReference>
<dbReference type="PANTHER" id="PTHR43790">
    <property type="entry name" value="CARBOHYDRATE TRANSPORT ATP-BINDING PROTEIN MG119-RELATED"/>
    <property type="match status" value="1"/>
</dbReference>
<dbReference type="GO" id="GO:0005524">
    <property type="term" value="F:ATP binding"/>
    <property type="evidence" value="ECO:0007669"/>
    <property type="project" value="UniProtKB-UniRule"/>
</dbReference>
<dbReference type="SMART" id="SM00382">
    <property type="entry name" value="AAA"/>
    <property type="match status" value="2"/>
</dbReference>
<dbReference type="PROSITE" id="PS00211">
    <property type="entry name" value="ABC_TRANSPORTER_1"/>
    <property type="match status" value="1"/>
</dbReference>
<dbReference type="Pfam" id="PF00005">
    <property type="entry name" value="ABC_tran"/>
    <property type="match status" value="2"/>
</dbReference>
<dbReference type="PROSITE" id="PS50893">
    <property type="entry name" value="ABC_TRANSPORTER_2"/>
    <property type="match status" value="2"/>
</dbReference>
<dbReference type="EC" id="7.5.2.11" evidence="10"/>
<keyword evidence="8 10" id="KW-1278">Translocase</keyword>
<comment type="function">
    <text evidence="10">Part of an ABC transporter complex involved in carbohydrate import. Could be involved in ribose, galactose and/or methyl galactoside import. Responsible for energy coupling to the transport system.</text>
</comment>
<dbReference type="AlphaFoldDB" id="A0A1C6Z2S3"/>
<keyword evidence="3" id="KW-1003">Cell membrane</keyword>
<evidence type="ECO:0000256" key="6">
    <source>
        <dbReference type="ARBA" id="ARBA00022741"/>
    </source>
</evidence>
<evidence type="ECO:0000313" key="13">
    <source>
        <dbReference type="Proteomes" id="UP000094844"/>
    </source>
</evidence>
<name>A0A1C6Z2S3_HAFAL</name>
<evidence type="ECO:0000256" key="2">
    <source>
        <dbReference type="ARBA" id="ARBA00022448"/>
    </source>
</evidence>
<dbReference type="NCBIfam" id="NF008215">
    <property type="entry name" value="PRK10982.1"/>
    <property type="match status" value="1"/>
</dbReference>
<keyword evidence="10" id="KW-0997">Cell inner membrane</keyword>
<dbReference type="FunFam" id="3.40.50.300:FF:000127">
    <property type="entry name" value="Ribose import ATP-binding protein RbsA"/>
    <property type="match status" value="1"/>
</dbReference>
<dbReference type="SUPFAM" id="SSF52540">
    <property type="entry name" value="P-loop containing nucleoside triphosphate hydrolases"/>
    <property type="match status" value="2"/>
</dbReference>
<comment type="catalytic activity">
    <reaction evidence="10">
        <text>D-galactose(out) + ATP + H2O = D-galactose(in) + ADP + phosphate + H(+)</text>
        <dbReference type="Rhea" id="RHEA:60156"/>
        <dbReference type="ChEBI" id="CHEBI:4139"/>
        <dbReference type="ChEBI" id="CHEBI:15377"/>
        <dbReference type="ChEBI" id="CHEBI:15378"/>
        <dbReference type="ChEBI" id="CHEBI:30616"/>
        <dbReference type="ChEBI" id="CHEBI:43474"/>
        <dbReference type="ChEBI" id="CHEBI:456216"/>
        <dbReference type="EC" id="7.5.2.11"/>
    </reaction>
</comment>
<comment type="similarity">
    <text evidence="10">Belongs to the ABC transporter superfamily.</text>
</comment>
<dbReference type="InterPro" id="IPR003439">
    <property type="entry name" value="ABC_transporter-like_ATP-bd"/>
</dbReference>
<dbReference type="STRING" id="569.A6V27_00515"/>
<evidence type="ECO:0000256" key="9">
    <source>
        <dbReference type="ARBA" id="ARBA00023136"/>
    </source>
</evidence>
<dbReference type="GO" id="GO:0016887">
    <property type="term" value="F:ATP hydrolysis activity"/>
    <property type="evidence" value="ECO:0007669"/>
    <property type="project" value="InterPro"/>
</dbReference>
<feature type="domain" description="ABC transporter" evidence="11">
    <location>
        <begin position="38"/>
        <end position="273"/>
    </location>
</feature>
<dbReference type="Gene3D" id="3.40.50.300">
    <property type="entry name" value="P-loop containing nucleotide triphosphate hydrolases"/>
    <property type="match status" value="2"/>
</dbReference>
<evidence type="ECO:0000313" key="12">
    <source>
        <dbReference type="EMBL" id="SCM53291.1"/>
    </source>
</evidence>
<keyword evidence="2 10" id="KW-0813">Transport</keyword>
<dbReference type="FunFam" id="3.40.50.300:FF:000126">
    <property type="entry name" value="Galactose/methyl galactoside import ATP-binding protein MglA"/>
    <property type="match status" value="1"/>
</dbReference>
<dbReference type="EMBL" id="FMIQ01000055">
    <property type="protein sequence ID" value="SCM53291.1"/>
    <property type="molecule type" value="Genomic_DNA"/>
</dbReference>
<keyword evidence="7 10" id="KW-0067">ATP-binding</keyword>
<protein>
    <recommendedName>
        <fullName evidence="10">Ribose/galactose/methyl galactoside import ATP-binding protein</fullName>
        <ecNumber evidence="10">7.5.2.11</ecNumber>
    </recommendedName>
</protein>
<dbReference type="RefSeq" id="WP_072309215.1">
    <property type="nucleotide sequence ID" value="NZ_FMIQ01000055.1"/>
</dbReference>
<dbReference type="InterPro" id="IPR017871">
    <property type="entry name" value="ABC_transporter-like_CS"/>
</dbReference>
<keyword evidence="9 10" id="KW-0472">Membrane</keyword>